<dbReference type="EMBL" id="CP000551">
    <property type="protein sequence ID" value="ABM69347.1"/>
    <property type="molecule type" value="Genomic_DNA"/>
</dbReference>
<organism evidence="1 2">
    <name type="scientific">Prochlorococcus marinus (strain AS9601)</name>
    <dbReference type="NCBI Taxonomy" id="146891"/>
    <lineage>
        <taxon>Bacteria</taxon>
        <taxon>Bacillati</taxon>
        <taxon>Cyanobacteriota</taxon>
        <taxon>Cyanophyceae</taxon>
        <taxon>Synechococcales</taxon>
        <taxon>Prochlorococcaceae</taxon>
        <taxon>Prochlorococcus</taxon>
    </lineage>
</organism>
<evidence type="ECO:0000313" key="2">
    <source>
        <dbReference type="Proteomes" id="UP000002590"/>
    </source>
</evidence>
<dbReference type="Proteomes" id="UP000002590">
    <property type="component" value="Chromosome"/>
</dbReference>
<dbReference type="KEGG" id="pmb:A9601_00591"/>
<dbReference type="OrthoDB" id="9917544at2"/>
<dbReference type="STRING" id="146891.A9601_00591"/>
<name>A2BNI6_PROMS</name>
<sequence length="77" mass="9104">MKVPDKEFFEKNKVHLEMLTIKGEWKRLDTFYDYSTAISHGVNKYFATHTAHRLVNKEGKILELFDSTLLEDVDNKE</sequence>
<dbReference type="AlphaFoldDB" id="A2BNI6"/>
<dbReference type="HOGENOM" id="CLU_2635214_0_0_3"/>
<evidence type="ECO:0000313" key="1">
    <source>
        <dbReference type="EMBL" id="ABM69347.1"/>
    </source>
</evidence>
<accession>A2BNI6</accession>
<dbReference type="RefSeq" id="WP_011817537.1">
    <property type="nucleotide sequence ID" value="NC_008816.1"/>
</dbReference>
<gene>
    <name evidence="1" type="ordered locus">A9601_00591</name>
</gene>
<reference evidence="1 2" key="1">
    <citation type="journal article" date="2007" name="PLoS Genet.">
        <title>Patterns and implications of gene gain and loss in the evolution of Prochlorococcus.</title>
        <authorList>
            <person name="Kettler G.C."/>
            <person name="Martiny A.C."/>
            <person name="Huang K."/>
            <person name="Zucker J."/>
            <person name="Coleman M.L."/>
            <person name="Rodrigue S."/>
            <person name="Chen F."/>
            <person name="Lapidus A."/>
            <person name="Ferriera S."/>
            <person name="Johnson J."/>
            <person name="Steglich C."/>
            <person name="Church G.M."/>
            <person name="Richardson P."/>
            <person name="Chisholm S.W."/>
        </authorList>
    </citation>
    <scope>NUCLEOTIDE SEQUENCE [LARGE SCALE GENOMIC DNA]</scope>
    <source>
        <strain evidence="1 2">AS9601</strain>
    </source>
</reference>
<protein>
    <submittedName>
        <fullName evidence="1">Uncharacterized protein</fullName>
    </submittedName>
</protein>
<proteinExistence type="predicted"/>